<evidence type="ECO:0000313" key="4">
    <source>
        <dbReference type="Proteomes" id="UP000825935"/>
    </source>
</evidence>
<protein>
    <submittedName>
        <fullName evidence="3">Uncharacterized protein</fullName>
    </submittedName>
</protein>
<name>A0A8T2S5L8_CERRI</name>
<organism evidence="3 4">
    <name type="scientific">Ceratopteris richardii</name>
    <name type="common">Triangle waterfern</name>
    <dbReference type="NCBI Taxonomy" id="49495"/>
    <lineage>
        <taxon>Eukaryota</taxon>
        <taxon>Viridiplantae</taxon>
        <taxon>Streptophyta</taxon>
        <taxon>Embryophyta</taxon>
        <taxon>Tracheophyta</taxon>
        <taxon>Polypodiopsida</taxon>
        <taxon>Polypodiidae</taxon>
        <taxon>Polypodiales</taxon>
        <taxon>Pteridineae</taxon>
        <taxon>Pteridaceae</taxon>
        <taxon>Parkerioideae</taxon>
        <taxon>Ceratopteris</taxon>
    </lineage>
</organism>
<comment type="caution">
    <text evidence="3">The sequence shown here is derived from an EMBL/GenBank/DDBJ whole genome shotgun (WGS) entry which is preliminary data.</text>
</comment>
<dbReference type="EMBL" id="CM035427">
    <property type="protein sequence ID" value="KAH7307456.1"/>
    <property type="molecule type" value="Genomic_DNA"/>
</dbReference>
<dbReference type="InterPro" id="IPR008406">
    <property type="entry name" value="DRM/ARP"/>
</dbReference>
<dbReference type="Pfam" id="PF05564">
    <property type="entry name" value="Auxin_repressed"/>
    <property type="match status" value="1"/>
</dbReference>
<keyword evidence="4" id="KW-1185">Reference proteome</keyword>
<evidence type="ECO:0000256" key="2">
    <source>
        <dbReference type="SAM" id="MobiDB-lite"/>
    </source>
</evidence>
<evidence type="ECO:0000256" key="1">
    <source>
        <dbReference type="ARBA" id="ARBA00010502"/>
    </source>
</evidence>
<dbReference type="AlphaFoldDB" id="A0A8T2S5L8"/>
<feature type="region of interest" description="Disordered" evidence="2">
    <location>
        <begin position="24"/>
        <end position="54"/>
    </location>
</feature>
<comment type="similarity">
    <text evidence="1">Belongs to the DRM1/ARP family.</text>
</comment>
<dbReference type="OrthoDB" id="1902663at2759"/>
<feature type="compositionally biased region" description="Pro residues" evidence="2">
    <location>
        <begin position="38"/>
        <end position="50"/>
    </location>
</feature>
<accession>A0A8T2S5L8</accession>
<reference evidence="3" key="1">
    <citation type="submission" date="2021-08" db="EMBL/GenBank/DDBJ databases">
        <title>WGS assembly of Ceratopteris richardii.</title>
        <authorList>
            <person name="Marchant D.B."/>
            <person name="Chen G."/>
            <person name="Jenkins J."/>
            <person name="Shu S."/>
            <person name="Leebens-Mack J."/>
            <person name="Grimwood J."/>
            <person name="Schmutz J."/>
            <person name="Soltis P."/>
            <person name="Soltis D."/>
            <person name="Chen Z.-H."/>
        </authorList>
    </citation>
    <scope>NUCLEOTIDE SEQUENCE</scope>
    <source>
        <strain evidence="3">Whitten #5841</strain>
        <tissue evidence="3">Leaf</tissue>
    </source>
</reference>
<proteinExistence type="inferred from homology"/>
<feature type="compositionally biased region" description="Low complexity" evidence="2">
    <location>
        <begin position="25"/>
        <end position="37"/>
    </location>
</feature>
<evidence type="ECO:0000313" key="3">
    <source>
        <dbReference type="EMBL" id="KAH7307456.1"/>
    </source>
</evidence>
<sequence length="89" mass="10062">MTTFMQMRKKSFVCTSFIDKHTRARGGAYRRSASTPLIPLPPWTPSPPTSPRDRENIWTIVFHPGSNKAMKTLGSEKFDKQAPNTPDLV</sequence>
<gene>
    <name evidence="3" type="ORF">KP509_22G060100</name>
</gene>
<dbReference type="Proteomes" id="UP000825935">
    <property type="component" value="Chromosome 22"/>
</dbReference>